<evidence type="ECO:0000313" key="2">
    <source>
        <dbReference type="EMBL" id="SEQ92051.1"/>
    </source>
</evidence>
<dbReference type="Proteomes" id="UP000199766">
    <property type="component" value="Unassembled WGS sequence"/>
</dbReference>
<protein>
    <submittedName>
        <fullName evidence="2">Twitching motility protein PilI</fullName>
    </submittedName>
</protein>
<dbReference type="EMBL" id="FOGD01000003">
    <property type="protein sequence ID" value="SEQ92051.1"/>
    <property type="molecule type" value="Genomic_DNA"/>
</dbReference>
<name>A0A1H9JYH6_9BURK</name>
<dbReference type="InterPro" id="IPR036061">
    <property type="entry name" value="CheW-like_dom_sf"/>
</dbReference>
<dbReference type="InterPro" id="IPR002545">
    <property type="entry name" value="CheW-lke_dom"/>
</dbReference>
<dbReference type="Pfam" id="PF01584">
    <property type="entry name" value="CheW"/>
    <property type="match status" value="1"/>
</dbReference>
<evidence type="ECO:0000259" key="1">
    <source>
        <dbReference type="PROSITE" id="PS50851"/>
    </source>
</evidence>
<dbReference type="OrthoDB" id="5298045at2"/>
<dbReference type="AlphaFoldDB" id="A0A1H9JYH6"/>
<dbReference type="SMART" id="SM00260">
    <property type="entry name" value="CheW"/>
    <property type="match status" value="1"/>
</dbReference>
<keyword evidence="3" id="KW-1185">Reference proteome</keyword>
<accession>A0A1H9JYH6</accession>
<evidence type="ECO:0000313" key="3">
    <source>
        <dbReference type="Proteomes" id="UP000199766"/>
    </source>
</evidence>
<sequence>MANREALRDLQTRLATRLQAAKNEELSVSSWLAVESGGQPYLLPLGHAGEIFPWSALQMVPYTQKWFLGVANLRGNLFGVVDLAVFLGGTPLRTEQTLSETSLLVFNAALEVNAALLVDRLAGLRSLEAFVSSAPPPDDAPAFLGHLYIDAQGTRWQELNLQQLSQHPPFLSISA</sequence>
<feature type="domain" description="CheW-like" evidence="1">
    <location>
        <begin position="28"/>
        <end position="170"/>
    </location>
</feature>
<dbReference type="GO" id="GO:0006935">
    <property type="term" value="P:chemotaxis"/>
    <property type="evidence" value="ECO:0007669"/>
    <property type="project" value="InterPro"/>
</dbReference>
<reference evidence="2 3" key="1">
    <citation type="submission" date="2016-10" db="EMBL/GenBank/DDBJ databases">
        <authorList>
            <person name="de Groot N.N."/>
        </authorList>
    </citation>
    <scope>NUCLEOTIDE SEQUENCE [LARGE SCALE GENOMIC DNA]</scope>
    <source>
        <strain evidence="2 3">ATCC 35958</strain>
    </source>
</reference>
<proteinExistence type="predicted"/>
<gene>
    <name evidence="2" type="ORF">SAMN02982919_01393</name>
</gene>
<dbReference type="SUPFAM" id="SSF50341">
    <property type="entry name" value="CheW-like"/>
    <property type="match status" value="1"/>
</dbReference>
<organism evidence="2 3">
    <name type="scientific">Giesbergeria anulus</name>
    <dbReference type="NCBI Taxonomy" id="180197"/>
    <lineage>
        <taxon>Bacteria</taxon>
        <taxon>Pseudomonadati</taxon>
        <taxon>Pseudomonadota</taxon>
        <taxon>Betaproteobacteria</taxon>
        <taxon>Burkholderiales</taxon>
        <taxon>Comamonadaceae</taxon>
        <taxon>Giesbergeria</taxon>
    </lineage>
</organism>
<dbReference type="RefSeq" id="WP_091454969.1">
    <property type="nucleotide sequence ID" value="NZ_FOGD01000003.1"/>
</dbReference>
<dbReference type="PROSITE" id="PS50851">
    <property type="entry name" value="CHEW"/>
    <property type="match status" value="1"/>
</dbReference>
<dbReference type="Gene3D" id="2.40.50.180">
    <property type="entry name" value="CheA-289, Domain 4"/>
    <property type="match status" value="1"/>
</dbReference>
<dbReference type="GO" id="GO:0007165">
    <property type="term" value="P:signal transduction"/>
    <property type="evidence" value="ECO:0007669"/>
    <property type="project" value="InterPro"/>
</dbReference>
<dbReference type="STRING" id="180197.SAMN02982919_01393"/>